<protein>
    <submittedName>
        <fullName evidence="1">Uncharacterized protein</fullName>
    </submittedName>
</protein>
<evidence type="ECO:0000313" key="1">
    <source>
        <dbReference type="EMBL" id="CAE6521177.1"/>
    </source>
</evidence>
<dbReference type="EMBL" id="CAJMWZ010006362">
    <property type="protein sequence ID" value="CAE6521177.1"/>
    <property type="molecule type" value="Genomic_DNA"/>
</dbReference>
<accession>A0A8H3HDH6</accession>
<sequence>MISLFFGRWKIVGRHADALQFIPLDLKTPDPPPLLFDISFDEFTVDPEQGLIAIVSKNLGLLVLFDSVRPRNCLLGGFDRFTTIHVDLYSITTGLAHLHAQYPRLTVEFAFERPFFSPELDIEIMGNVLLIKASRSRFHAYELLIWDWRSGIFLNRITTRQGICDFTFLDKQHLVVLSGTRSDPDSEALGTLELLVYTISDGISTCSNLLHGQLRVADLVVSQPTLRLAFPQIQESCTISDTEFYLRSDPTPGRILYTHSAAYACSYTTTLSINFYVRNVNTGWEGPDYYRVFLDGRFLMDQLRTYNSNETVHVPWSSWGVCATRWFITTERPNHWICRMSSSRFISQLSDQPYYCILDFSSANVGRSRGCALQSNPPGLDGLDVTKDSGLGVEFEGLRRLEQDLRHFPADSPAGHELLVATVGADNPGTISGIGFEEPITSRLPYRIVCRMNNQSDHEGWQINGDCIVGVATRGIASESLTIYKLKKQPASSSNF</sequence>
<gene>
    <name evidence="1" type="ORF">RDB_LOCUS118251</name>
</gene>
<evidence type="ECO:0000313" key="2">
    <source>
        <dbReference type="Proteomes" id="UP000663850"/>
    </source>
</evidence>
<name>A0A8H3HDH6_9AGAM</name>
<comment type="caution">
    <text evidence="1">The sequence shown here is derived from an EMBL/GenBank/DDBJ whole genome shotgun (WGS) entry which is preliminary data.</text>
</comment>
<organism evidence="1 2">
    <name type="scientific">Rhizoctonia solani</name>
    <dbReference type="NCBI Taxonomy" id="456999"/>
    <lineage>
        <taxon>Eukaryota</taxon>
        <taxon>Fungi</taxon>
        <taxon>Dikarya</taxon>
        <taxon>Basidiomycota</taxon>
        <taxon>Agaricomycotina</taxon>
        <taxon>Agaricomycetes</taxon>
        <taxon>Cantharellales</taxon>
        <taxon>Ceratobasidiaceae</taxon>
        <taxon>Rhizoctonia</taxon>
    </lineage>
</organism>
<proteinExistence type="predicted"/>
<dbReference type="AlphaFoldDB" id="A0A8H3HDH6"/>
<dbReference type="Proteomes" id="UP000663850">
    <property type="component" value="Unassembled WGS sequence"/>
</dbReference>
<reference evidence="1" key="1">
    <citation type="submission" date="2021-01" db="EMBL/GenBank/DDBJ databases">
        <authorList>
            <person name="Kaushik A."/>
        </authorList>
    </citation>
    <scope>NUCLEOTIDE SEQUENCE</scope>
    <source>
        <strain evidence="1">Type strain: AG8-Rh-89/</strain>
    </source>
</reference>